<sequence length="980" mass="107153">MYIAQKTGIVNLFIYNNKTQQSTIEIAIDNVKIHTFALFGLNKNNQHVVMDSLINVTLKFEVFRSGLLCIQCDATINNSTLIYIASGQQISGLLLQALTSVVINYSFIQYRITSLNSSGFVSVIDNNITFIVSDTKLSGANLIYSEDSGYISSTLEVNIILEISRLIVCVNSISRFGSNSILIDIVGNETYRCDICGSEYVAYGLCVDNLQFGEVNNGIMLCINPFEYVDNQCVCSYGHIFNVTKCVNVLELISKINSEIENQDIQYFKNQIDNITNKLLELDESILNNISLVTQNIRIENTNIESYILSNYTKFDLNLAENSSVLDLRIYNNITALNNSLISSASVLNSSISSLNNTIEQQKNIISQLIQLINCTNNVGFQIVDGFCVQIFCKYLGQISINGICQCLPGYALLDDSCVRSIHSIISQIPQMSCTKNVYINTYDIAEISHSITDFANFSSGYAFPAITHISQAYINVHNCIFPSNVVPLFQSQSTFINIKVQIESQTVNGGAILSNSNDVVINSVNIISAPYHQLTIGAGFQLNIIQSASSSASINNLLVNLSFAMSQGNITLIGSVCGVMNITGYQILGVYQSTSCMAMITLTMTSATLNVTQLNFMPSEYNSGNSSSYTLSSVSSSTVSFSSVSVVLGNETYSQVANSIASAAGMQYQFGGIINVLNNSNISVIRIIYDSKQIFNSQCIKDYGLILGQTQQTLNQLVLQSICVSQNISQVTYIWITGLIGQFSGNYSIQQASVSIEIQGTYVSYFGVVAGVQTTQCVNAEVINFRSMLNTIVDLSNLSSTNNNIVSGFFGYQYALNCSVQNSTVLTSNITAQYHAGGFCGYAYLTNFSILNSTVLNSSIKSSQNYTGGFVGRSFNFNFSLINSSIIHCNISSQQYSAGGYIGQMYSSQIYISFSTIQNVRISSPNYVGIVLGCDNGLTLSGSNTYSIVNSQSFGYNYINGVIQTNCVSFSNAWSQYQC</sequence>
<protein>
    <submittedName>
        <fullName evidence="1">Hypothetical_protein</fullName>
    </submittedName>
</protein>
<dbReference type="EMBL" id="CAXDID020000011">
    <property type="protein sequence ID" value="CAL5979531.1"/>
    <property type="molecule type" value="Genomic_DNA"/>
</dbReference>
<organism evidence="1 2">
    <name type="scientific">Hexamita inflata</name>
    <dbReference type="NCBI Taxonomy" id="28002"/>
    <lineage>
        <taxon>Eukaryota</taxon>
        <taxon>Metamonada</taxon>
        <taxon>Diplomonadida</taxon>
        <taxon>Hexamitidae</taxon>
        <taxon>Hexamitinae</taxon>
        <taxon>Hexamita</taxon>
    </lineage>
</organism>
<evidence type="ECO:0000313" key="1">
    <source>
        <dbReference type="EMBL" id="CAL5979531.1"/>
    </source>
</evidence>
<comment type="caution">
    <text evidence="1">The sequence shown here is derived from an EMBL/GenBank/DDBJ whole genome shotgun (WGS) entry which is preliminary data.</text>
</comment>
<gene>
    <name evidence="1" type="ORF">HINF_LOCUS5678</name>
</gene>
<proteinExistence type="predicted"/>
<reference evidence="1 2" key="1">
    <citation type="submission" date="2024-07" db="EMBL/GenBank/DDBJ databases">
        <authorList>
            <person name="Akdeniz Z."/>
        </authorList>
    </citation>
    <scope>NUCLEOTIDE SEQUENCE [LARGE SCALE GENOMIC DNA]</scope>
</reference>
<name>A0ABP1GUJ4_9EUKA</name>
<dbReference type="Proteomes" id="UP001642409">
    <property type="component" value="Unassembled WGS sequence"/>
</dbReference>
<accession>A0ABP1GUJ4</accession>
<evidence type="ECO:0000313" key="2">
    <source>
        <dbReference type="Proteomes" id="UP001642409"/>
    </source>
</evidence>
<keyword evidence="2" id="KW-1185">Reference proteome</keyword>
<dbReference type="Gene3D" id="2.160.20.110">
    <property type="match status" value="1"/>
</dbReference>